<evidence type="ECO:0000256" key="5">
    <source>
        <dbReference type="PROSITE-ProRule" id="PRU00354"/>
    </source>
</evidence>
<evidence type="ECO:0000313" key="7">
    <source>
        <dbReference type="EMBL" id="RAV21928.1"/>
    </source>
</evidence>
<feature type="binding site" evidence="4">
    <location>
        <position position="68"/>
    </location>
    <ligand>
        <name>S-methyl-5'-thioadenosine</name>
        <dbReference type="ChEBI" id="CHEBI:17509"/>
    </ligand>
</feature>
<comment type="function">
    <text evidence="4">Catalyzes the irreversible transfer of a propylamine group from the amino donor S-adenosylmethioninamine (decarboxy-AdoMet) to putrescine (1,4-diaminobutane) to yield spermidine.</text>
</comment>
<comment type="pathway">
    <text evidence="4">Amine and polyamine biosynthesis; spermidine biosynthesis; spermidine from putrescine: step 1/1.</text>
</comment>
<comment type="catalytic activity">
    <reaction evidence="4">
        <text>S-adenosyl 3-(methylsulfanyl)propylamine + putrescine = S-methyl-5'-thioadenosine + spermidine + H(+)</text>
        <dbReference type="Rhea" id="RHEA:12721"/>
        <dbReference type="ChEBI" id="CHEBI:15378"/>
        <dbReference type="ChEBI" id="CHEBI:17509"/>
        <dbReference type="ChEBI" id="CHEBI:57443"/>
        <dbReference type="ChEBI" id="CHEBI:57834"/>
        <dbReference type="ChEBI" id="CHEBI:326268"/>
        <dbReference type="EC" id="2.5.1.16"/>
    </reaction>
</comment>
<feature type="domain" description="PABS" evidence="6">
    <location>
        <begin position="40"/>
        <end position="278"/>
    </location>
</feature>
<keyword evidence="2 4" id="KW-0808">Transferase</keyword>
<dbReference type="PANTHER" id="PTHR43317">
    <property type="entry name" value="THERMOSPERMINE SYNTHASE ACAULIS5"/>
    <property type="match status" value="1"/>
</dbReference>
<feature type="binding site" evidence="4">
    <location>
        <begin position="177"/>
        <end position="178"/>
    </location>
    <ligand>
        <name>S-methyl-5'-thioadenosine</name>
        <dbReference type="ChEBI" id="CHEBI:17509"/>
    </ligand>
</feature>
<accession>A0A329MRH5</accession>
<dbReference type="InterPro" id="IPR001045">
    <property type="entry name" value="Spermi_synthase"/>
</dbReference>
<dbReference type="PROSITE" id="PS51006">
    <property type="entry name" value="PABS_2"/>
    <property type="match status" value="1"/>
</dbReference>
<keyword evidence="4" id="KW-1133">Transmembrane helix</keyword>
<keyword evidence="8" id="KW-1185">Reference proteome</keyword>
<keyword evidence="4" id="KW-0472">Membrane</keyword>
<evidence type="ECO:0000259" key="6">
    <source>
        <dbReference type="PROSITE" id="PS51006"/>
    </source>
</evidence>
<dbReference type="EC" id="2.5.1.16" evidence="4"/>
<sequence>MLEGGSALIDITQWLWFIGGVLFILVAEGAVWMYWRQFGPGSIRDYISRDEEPNGPYKVLAKFKTPAQKVALIEYEGDYHVFADGSEMFSTTAEDDKFAEAIVHIPAAVAELHERILIIGSGGGITTREALRYSEVTEIVAIDVDPAIMHMGKTLEPLVKFNKGSLNNPKVRTRIQDGRAYLEQTSETWDVIVIDLPDPSRRYPELRRLFSVEFYRLLKTRLEPGGAVAVACSAASEMPEYFRAIQATLKAAGFHVIPYHYDFIVELGVDWGFCLATVMPVNKRDIRLKLPAKHLSRRRIDDMLRMPIYFKTRWDDRKIQTDENHLLADLVEKAGG</sequence>
<dbReference type="AlphaFoldDB" id="A0A329MRH5"/>
<dbReference type="PANTHER" id="PTHR43317:SF1">
    <property type="entry name" value="THERMOSPERMINE SYNTHASE ACAULIS5"/>
    <property type="match status" value="1"/>
</dbReference>
<comment type="similarity">
    <text evidence="1 4">Belongs to the spermidine/spermine synthase family.</text>
</comment>
<dbReference type="Pfam" id="PF01564">
    <property type="entry name" value="Spermine_synth"/>
    <property type="match status" value="1"/>
</dbReference>
<dbReference type="OrthoDB" id="9793120at2"/>
<dbReference type="SUPFAM" id="SSF53335">
    <property type="entry name" value="S-adenosyl-L-methionine-dependent methyltransferases"/>
    <property type="match status" value="1"/>
</dbReference>
<gene>
    <name evidence="4" type="primary">speE</name>
    <name evidence="7" type="ORF">DQG23_07730</name>
</gene>
<dbReference type="InterPro" id="IPR029063">
    <property type="entry name" value="SAM-dependent_MTases_sf"/>
</dbReference>
<comment type="subunit">
    <text evidence="4">Homodimer or homotetramer.</text>
</comment>
<evidence type="ECO:0000313" key="8">
    <source>
        <dbReference type="Proteomes" id="UP000250369"/>
    </source>
</evidence>
<keyword evidence="4" id="KW-0963">Cytoplasm</keyword>
<keyword evidence="3 4" id="KW-0620">Polyamine biosynthesis</keyword>
<evidence type="ECO:0000256" key="4">
    <source>
        <dbReference type="HAMAP-Rule" id="MF_00198"/>
    </source>
</evidence>
<dbReference type="GO" id="GO:0005886">
    <property type="term" value="C:plasma membrane"/>
    <property type="evidence" value="ECO:0007669"/>
    <property type="project" value="UniProtKB-SubCell"/>
</dbReference>
<organism evidence="7 8">
    <name type="scientific">Paenibacillus contaminans</name>
    <dbReference type="NCBI Taxonomy" id="450362"/>
    <lineage>
        <taxon>Bacteria</taxon>
        <taxon>Bacillati</taxon>
        <taxon>Bacillota</taxon>
        <taxon>Bacilli</taxon>
        <taxon>Bacillales</taxon>
        <taxon>Paenibacillaceae</taxon>
        <taxon>Paenibacillus</taxon>
    </lineage>
</organism>
<name>A0A329MRH5_9BACL</name>
<comment type="caution">
    <text evidence="4">Lacks conserved residue(s) required for the propagation of feature annotation.</text>
</comment>
<evidence type="ECO:0000256" key="2">
    <source>
        <dbReference type="ARBA" id="ARBA00022679"/>
    </source>
</evidence>
<comment type="caution">
    <text evidence="7">The sequence shown here is derived from an EMBL/GenBank/DDBJ whole genome shotgun (WGS) entry which is preliminary data.</text>
</comment>
<dbReference type="GO" id="GO:0010487">
    <property type="term" value="F:thermospermine synthase activity"/>
    <property type="evidence" value="ECO:0007669"/>
    <property type="project" value="UniProtKB-ARBA"/>
</dbReference>
<comment type="subcellular location">
    <subcellularLocation>
        <location evidence="4">Cell membrane</location>
        <topology evidence="4">Single-pass membrane protein</topology>
    </subcellularLocation>
</comment>
<proteinExistence type="inferred from homology"/>
<evidence type="ECO:0000256" key="1">
    <source>
        <dbReference type="ARBA" id="ARBA00007867"/>
    </source>
</evidence>
<dbReference type="Proteomes" id="UP000250369">
    <property type="component" value="Unassembled WGS sequence"/>
</dbReference>
<feature type="transmembrane region" description="Helical" evidence="4">
    <location>
        <begin position="14"/>
        <end position="35"/>
    </location>
</feature>
<feature type="binding site" evidence="4">
    <location>
        <position position="204"/>
    </location>
    <ligand>
        <name>S-methyl-5'-thioadenosine</name>
        <dbReference type="ChEBI" id="CHEBI:17509"/>
    </ligand>
</feature>
<dbReference type="GO" id="GO:0008295">
    <property type="term" value="P:spermidine biosynthetic process"/>
    <property type="evidence" value="ECO:0007669"/>
    <property type="project" value="UniProtKB-UniRule"/>
</dbReference>
<feature type="binding site" evidence="4">
    <location>
        <position position="143"/>
    </location>
    <ligand>
        <name>S-methyl-5'-thioadenosine</name>
        <dbReference type="ChEBI" id="CHEBI:17509"/>
    </ligand>
</feature>
<dbReference type="EMBL" id="QMFB01000003">
    <property type="protein sequence ID" value="RAV21928.1"/>
    <property type="molecule type" value="Genomic_DNA"/>
</dbReference>
<dbReference type="HAMAP" id="MF_00198">
    <property type="entry name" value="Spermidine_synth"/>
    <property type="match status" value="1"/>
</dbReference>
<dbReference type="UniPathway" id="UPA00248">
    <property type="reaction ID" value="UER00314"/>
</dbReference>
<feature type="active site" description="Proton acceptor" evidence="4 5">
    <location>
        <position position="195"/>
    </location>
</feature>
<keyword evidence="4" id="KW-0745">Spermidine biosynthesis</keyword>
<reference evidence="7 8" key="1">
    <citation type="journal article" date="2009" name="Int. J. Syst. Evol. Microbiol.">
        <title>Paenibacillus contaminans sp. nov., isolated from a contaminated laboratory plate.</title>
        <authorList>
            <person name="Chou J.H."/>
            <person name="Lee J.H."/>
            <person name="Lin M.C."/>
            <person name="Chang P.S."/>
            <person name="Arun A.B."/>
            <person name="Young C.C."/>
            <person name="Chen W.M."/>
        </authorList>
    </citation>
    <scope>NUCLEOTIDE SEQUENCE [LARGE SCALE GENOMIC DNA]</scope>
    <source>
        <strain evidence="7 8">CKOBP-6</strain>
    </source>
</reference>
<protein>
    <recommendedName>
        <fullName evidence="4">Polyamine aminopropyltransferase</fullName>
    </recommendedName>
    <alternativeName>
        <fullName evidence="4">Putrescine aminopropyltransferase</fullName>
        <shortName evidence="4">PAPT</shortName>
    </alternativeName>
    <alternativeName>
        <fullName evidence="4">Spermidine synthase</fullName>
        <shortName evidence="4">SPDS</shortName>
        <shortName evidence="4">SPDSY</shortName>
        <ecNumber evidence="4">2.5.1.16</ecNumber>
    </alternativeName>
</protein>
<keyword evidence="4" id="KW-0812">Transmembrane</keyword>
<evidence type="ECO:0000256" key="3">
    <source>
        <dbReference type="ARBA" id="ARBA00023115"/>
    </source>
</evidence>
<dbReference type="GO" id="GO:0004766">
    <property type="term" value="F:spermidine synthase activity"/>
    <property type="evidence" value="ECO:0007669"/>
    <property type="project" value="UniProtKB-UniRule"/>
</dbReference>
<dbReference type="Gene3D" id="3.40.50.150">
    <property type="entry name" value="Vaccinia Virus protein VP39"/>
    <property type="match status" value="1"/>
</dbReference>
<dbReference type="InterPro" id="IPR030374">
    <property type="entry name" value="PABS"/>
</dbReference>